<protein>
    <submittedName>
        <fullName evidence="7">Lysylphosphatidylglycerol synthase domain-containing protein</fullName>
    </submittedName>
</protein>
<accession>A0ABV5V4X1</accession>
<keyword evidence="3 6" id="KW-0812">Transmembrane</keyword>
<comment type="caution">
    <text evidence="7">The sequence shown here is derived from an EMBL/GenBank/DDBJ whole genome shotgun (WGS) entry which is preliminary data.</text>
</comment>
<dbReference type="Pfam" id="PF03706">
    <property type="entry name" value="LPG_synthase_TM"/>
    <property type="match status" value="1"/>
</dbReference>
<feature type="transmembrane region" description="Helical" evidence="6">
    <location>
        <begin position="139"/>
        <end position="163"/>
    </location>
</feature>
<feature type="transmembrane region" description="Helical" evidence="6">
    <location>
        <begin position="256"/>
        <end position="274"/>
    </location>
</feature>
<organism evidence="7 8">
    <name type="scientific">Ornithinimicrobium kibberense</name>
    <dbReference type="NCBI Taxonomy" id="282060"/>
    <lineage>
        <taxon>Bacteria</taxon>
        <taxon>Bacillati</taxon>
        <taxon>Actinomycetota</taxon>
        <taxon>Actinomycetes</taxon>
        <taxon>Micrococcales</taxon>
        <taxon>Ornithinimicrobiaceae</taxon>
        <taxon>Ornithinimicrobium</taxon>
    </lineage>
</organism>
<dbReference type="InterPro" id="IPR022791">
    <property type="entry name" value="L-PG_synthase/AglD"/>
</dbReference>
<evidence type="ECO:0000256" key="6">
    <source>
        <dbReference type="SAM" id="Phobius"/>
    </source>
</evidence>
<dbReference type="EMBL" id="JBHMAX010000023">
    <property type="protein sequence ID" value="MFB9732860.1"/>
    <property type="molecule type" value="Genomic_DNA"/>
</dbReference>
<reference evidence="7 8" key="1">
    <citation type="submission" date="2024-09" db="EMBL/GenBank/DDBJ databases">
        <authorList>
            <person name="Sun Q."/>
            <person name="Mori K."/>
        </authorList>
    </citation>
    <scope>NUCLEOTIDE SEQUENCE [LARGE SCALE GENOMIC DNA]</scope>
    <source>
        <strain evidence="7 8">JCM 12763</strain>
    </source>
</reference>
<evidence type="ECO:0000313" key="7">
    <source>
        <dbReference type="EMBL" id="MFB9732860.1"/>
    </source>
</evidence>
<evidence type="ECO:0000256" key="1">
    <source>
        <dbReference type="ARBA" id="ARBA00004651"/>
    </source>
</evidence>
<dbReference type="RefSeq" id="WP_181409561.1">
    <property type="nucleotide sequence ID" value="NZ_JBHMAX010000023.1"/>
</dbReference>
<gene>
    <name evidence="7" type="ORF">ACFFN0_12490</name>
</gene>
<keyword evidence="5 6" id="KW-0472">Membrane</keyword>
<evidence type="ECO:0000256" key="4">
    <source>
        <dbReference type="ARBA" id="ARBA00022989"/>
    </source>
</evidence>
<feature type="transmembrane region" description="Helical" evidence="6">
    <location>
        <begin position="105"/>
        <end position="127"/>
    </location>
</feature>
<proteinExistence type="predicted"/>
<name>A0ABV5V4X1_9MICO</name>
<feature type="transmembrane region" description="Helical" evidence="6">
    <location>
        <begin position="175"/>
        <end position="197"/>
    </location>
</feature>
<evidence type="ECO:0000256" key="3">
    <source>
        <dbReference type="ARBA" id="ARBA00022692"/>
    </source>
</evidence>
<evidence type="ECO:0000256" key="2">
    <source>
        <dbReference type="ARBA" id="ARBA00022475"/>
    </source>
</evidence>
<comment type="subcellular location">
    <subcellularLocation>
        <location evidence="1">Cell membrane</location>
        <topology evidence="1">Multi-pass membrane protein</topology>
    </subcellularLocation>
</comment>
<keyword evidence="4 6" id="KW-1133">Transmembrane helix</keyword>
<feature type="transmembrane region" description="Helical" evidence="6">
    <location>
        <begin position="218"/>
        <end position="244"/>
    </location>
</feature>
<keyword evidence="2" id="KW-1003">Cell membrane</keyword>
<feature type="transmembrane region" description="Helical" evidence="6">
    <location>
        <begin position="281"/>
        <end position="302"/>
    </location>
</feature>
<feature type="transmembrane region" description="Helical" evidence="6">
    <location>
        <begin position="64"/>
        <end position="85"/>
    </location>
</feature>
<feature type="transmembrane region" description="Helical" evidence="6">
    <location>
        <begin position="33"/>
        <end position="52"/>
    </location>
</feature>
<dbReference type="Proteomes" id="UP001589613">
    <property type="component" value="Unassembled WGS sequence"/>
</dbReference>
<evidence type="ECO:0000256" key="5">
    <source>
        <dbReference type="ARBA" id="ARBA00023136"/>
    </source>
</evidence>
<evidence type="ECO:0000313" key="8">
    <source>
        <dbReference type="Proteomes" id="UP001589613"/>
    </source>
</evidence>
<keyword evidence="8" id="KW-1185">Reference proteome</keyword>
<sequence length="336" mass="34631">MSGPGELRTGGPAEHGRGRARVLRALDLLRSPWARRGFLLAAVAAAVLALVVEREAAGRALDQVSWSFVALALGLSVLNVLFAALSWRAVAGGLGVPLGVRDAAVVYLVGQVGKYLPGSVWNLLASAELGRDRGVGRRLTVGTLLVGVLLSAVVGGALVLVTLPGARGTPLEPHGWLVLLAPVVLLLVLPPVLGRVLELALRVTGQAPARRRPDAGSVAAGSAWSLASWVAIGLQVLVLAVAVGAQPGVPLLRTSLGGYALAWLVGTVLVFLPAGVGAREAVLALVLAPVLDAGAVLVVVLLSRVLLTLADLLAAGSAMLVQRWWPPQPTPRSRRR</sequence>